<feature type="non-terminal residue" evidence="1">
    <location>
        <position position="609"/>
    </location>
</feature>
<dbReference type="SUPFAM" id="SSF52540">
    <property type="entry name" value="P-loop containing nucleoside triphosphate hydrolases"/>
    <property type="match status" value="1"/>
</dbReference>
<protein>
    <submittedName>
        <fullName evidence="1">Uncharacterized protein</fullName>
    </submittedName>
</protein>
<proteinExistence type="predicted"/>
<dbReference type="InterPro" id="IPR027417">
    <property type="entry name" value="P-loop_NTPase"/>
</dbReference>
<evidence type="ECO:0000313" key="1">
    <source>
        <dbReference type="EMBL" id="CAE8645462.1"/>
    </source>
</evidence>
<sequence>MELVRPLAREALTSPHLAEWQRLDGKTRIMKELALKTTGKVLVLVPSHVLLGQFAEAFPAFCCVGMGHNDGINWDARGFLAVYDSAHLLANVSFCDMYVDEAHHPLPPGCPGALNIYKFSATHYIQPHFEYTMAQAIEEEVLCDYDVVIRIVTEGDVQVCLADMILKRAGHFRHILAYCNSIDEAKRFQIISQKVGLAAWHINGDTPPKVREMAIKDFPGSHLKPAHVLVTVQGKRVSPRAHTQLAGGELERFVSALPNADERLQESLREGRNGRIRFIDARLDFQAGSSPMPVIKRVQAQLFRMSRNMDQWDEMTSTHPKVASHLRKQFEPLAAFSDKCSELKVFVQENGRCPRAGLGDPYERILGRWLLRQSRRFPEMNDDERQLLQKSHLQVAERVAKCEELSNFMQEFDRFPRLAMSSWLSKLTDGRRVYHPADSLPVGERFCLKLALLRSFTAHVMASSCCPCKWLEHDKIGSTSGIGSLGELDNFAEKKSASRFAQGVALAQGQEVDDVMDKVGLGELTKRPVRTVHNSVPRAPPTLKGVFERLYQDAVERVQRYGLVRDQMLLANEAYAAVIGAVSSNNKGEPGSGTVEVPDFERLILVAPM</sequence>
<evidence type="ECO:0000313" key="2">
    <source>
        <dbReference type="Proteomes" id="UP000626109"/>
    </source>
</evidence>
<dbReference type="EMBL" id="CAJNNW010003511">
    <property type="protein sequence ID" value="CAE8645462.1"/>
    <property type="molecule type" value="Genomic_DNA"/>
</dbReference>
<organism evidence="1 2">
    <name type="scientific">Polarella glacialis</name>
    <name type="common">Dinoflagellate</name>
    <dbReference type="NCBI Taxonomy" id="89957"/>
    <lineage>
        <taxon>Eukaryota</taxon>
        <taxon>Sar</taxon>
        <taxon>Alveolata</taxon>
        <taxon>Dinophyceae</taxon>
        <taxon>Suessiales</taxon>
        <taxon>Suessiaceae</taxon>
        <taxon>Polarella</taxon>
    </lineage>
</organism>
<reference evidence="1" key="1">
    <citation type="submission" date="2021-02" db="EMBL/GenBank/DDBJ databases">
        <authorList>
            <person name="Dougan E. K."/>
            <person name="Rhodes N."/>
            <person name="Thang M."/>
            <person name="Chan C."/>
        </authorList>
    </citation>
    <scope>NUCLEOTIDE SEQUENCE</scope>
</reference>
<gene>
    <name evidence="1" type="ORF">PGLA2088_LOCUS3928</name>
</gene>
<dbReference type="Proteomes" id="UP000626109">
    <property type="component" value="Unassembled WGS sequence"/>
</dbReference>
<dbReference type="AlphaFoldDB" id="A0A813I4J7"/>
<accession>A0A813I4J7</accession>
<comment type="caution">
    <text evidence="1">The sequence shown here is derived from an EMBL/GenBank/DDBJ whole genome shotgun (WGS) entry which is preliminary data.</text>
</comment>
<name>A0A813I4J7_POLGL</name>